<proteinExistence type="predicted"/>
<dbReference type="RefSeq" id="WP_077132280.1">
    <property type="nucleotide sequence ID" value="NZ_CP014263.1"/>
</dbReference>
<gene>
    <name evidence="1" type="ORF">AWR27_16870</name>
</gene>
<accession>A0A1P9WZQ6</accession>
<dbReference type="InterPro" id="IPR008930">
    <property type="entry name" value="Terpenoid_cyclase/PrenylTrfase"/>
</dbReference>
<organism evidence="1 2">
    <name type="scientific">Spirosoma montaniterrae</name>
    <dbReference type="NCBI Taxonomy" id="1178516"/>
    <lineage>
        <taxon>Bacteria</taxon>
        <taxon>Pseudomonadati</taxon>
        <taxon>Bacteroidota</taxon>
        <taxon>Cytophagia</taxon>
        <taxon>Cytophagales</taxon>
        <taxon>Cytophagaceae</taxon>
        <taxon>Spirosoma</taxon>
    </lineage>
</organism>
<dbReference type="SUPFAM" id="SSF48239">
    <property type="entry name" value="Terpenoid cyclases/Protein prenyltransferases"/>
    <property type="match status" value="1"/>
</dbReference>
<dbReference type="OrthoDB" id="1116847at2"/>
<sequence>MTLDIILQRIARLQQPDGLFPSVRRNDYLGYQRADTNVFFTAVTVFTLQQLRPTASAGTQRLIDAITERAVAAYPRFQNKDGLKTYNFWPTRPSHHFPNGYVFHRFDHFRIPDDIDDTAMVYLTSPHTTTDVQWLHDKLAQHANGVQLTIRNTYADYRSLRAYSTWFGKNMPIDFDACALSNMLYCLYQYQMPPNQHDTDSLRYLRDVVESGRYASEPFCCAPHYARTSLIIYHLARLIAAFAPPELDAIRPRLINDARHLVTKTTNRIEQIVLLISLLRLGKAVPAIDLSHIEQDFDRFHFFIAGLLTAYENPLLRRFADRPLTQMRWQCEAHNWALIAEYVGLHQFAKL</sequence>
<dbReference type="Proteomes" id="UP000187941">
    <property type="component" value="Chromosome"/>
</dbReference>
<dbReference type="EMBL" id="CP014263">
    <property type="protein sequence ID" value="AQG80844.1"/>
    <property type="molecule type" value="Genomic_DNA"/>
</dbReference>
<dbReference type="KEGG" id="smon:AWR27_16870"/>
<evidence type="ECO:0000313" key="1">
    <source>
        <dbReference type="EMBL" id="AQG80844.1"/>
    </source>
</evidence>
<evidence type="ECO:0000313" key="2">
    <source>
        <dbReference type="Proteomes" id="UP000187941"/>
    </source>
</evidence>
<protein>
    <submittedName>
        <fullName evidence="1">Uncharacterized protein</fullName>
    </submittedName>
</protein>
<dbReference type="STRING" id="1178516.AWR27_16870"/>
<dbReference type="AlphaFoldDB" id="A0A1P9WZQ6"/>
<reference evidence="1 2" key="1">
    <citation type="submission" date="2016-01" db="EMBL/GenBank/DDBJ databases">
        <authorList>
            <person name="Oliw E.H."/>
        </authorList>
    </citation>
    <scope>NUCLEOTIDE SEQUENCE [LARGE SCALE GENOMIC DNA]</scope>
    <source>
        <strain evidence="1 2">DY10</strain>
    </source>
</reference>
<name>A0A1P9WZQ6_9BACT</name>
<keyword evidence="2" id="KW-1185">Reference proteome</keyword>